<evidence type="ECO:0000313" key="13">
    <source>
        <dbReference type="Proteomes" id="UP000192368"/>
    </source>
</evidence>
<dbReference type="InterPro" id="IPR028624">
    <property type="entry name" value="Tscrpt_elong_fac_GreA/B"/>
</dbReference>
<dbReference type="Pfam" id="PF01272">
    <property type="entry name" value="GreA_GreB"/>
    <property type="match status" value="1"/>
</dbReference>
<dbReference type="GO" id="GO:0006354">
    <property type="term" value="P:DNA-templated transcription elongation"/>
    <property type="evidence" value="ECO:0007669"/>
    <property type="project" value="TreeGrafter"/>
</dbReference>
<dbReference type="NCBIfam" id="NF001263">
    <property type="entry name" value="PRK00226.1-4"/>
    <property type="match status" value="1"/>
</dbReference>
<dbReference type="Gene3D" id="1.10.287.180">
    <property type="entry name" value="Transcription elongation factor, GreA/GreB, N-terminal domain"/>
    <property type="match status" value="1"/>
</dbReference>
<sequence length="158" mass="17400">MVEKDIFFTAEGLEKIENEIEYLKTVRRKEVAERIKVALGYGDLSENSEYDEAKNEQALVEEKIAKLEMMVRNAKVISEDELNSEIVNIGSTVKVKDVQSGEIDEYTIVGSAEADPLEGKISNESPVGGKLLGLKVGESVEVDVPDGIIKLEVVEISL</sequence>
<evidence type="ECO:0000313" key="12">
    <source>
        <dbReference type="EMBL" id="SMB90662.1"/>
    </source>
</evidence>
<reference evidence="13" key="1">
    <citation type="submission" date="2017-04" db="EMBL/GenBank/DDBJ databases">
        <authorList>
            <person name="Varghese N."/>
            <person name="Submissions S."/>
        </authorList>
    </citation>
    <scope>NUCLEOTIDE SEQUENCE [LARGE SCALE GENOMIC DNA]</scope>
    <source>
        <strain evidence="13">DSM 20463</strain>
    </source>
</reference>
<evidence type="ECO:0000256" key="4">
    <source>
        <dbReference type="ARBA" id="ARBA00023125"/>
    </source>
</evidence>
<evidence type="ECO:0000256" key="8">
    <source>
        <dbReference type="HAMAP-Rule" id="MF_00105"/>
    </source>
</evidence>
<dbReference type="OrthoDB" id="9808774at2"/>
<dbReference type="SUPFAM" id="SSF46557">
    <property type="entry name" value="GreA transcript cleavage protein, N-terminal domain"/>
    <property type="match status" value="1"/>
</dbReference>
<keyword evidence="12" id="KW-0648">Protein biosynthesis</keyword>
<dbReference type="InterPro" id="IPR036805">
    <property type="entry name" value="Tscrpt_elong_fac_GreA/B_N_sf"/>
</dbReference>
<dbReference type="PANTHER" id="PTHR30437">
    <property type="entry name" value="TRANSCRIPTION ELONGATION FACTOR GREA"/>
    <property type="match status" value="1"/>
</dbReference>
<gene>
    <name evidence="8" type="primary">greA</name>
    <name evidence="12" type="ORF">SAMN00017477_1656</name>
</gene>
<dbReference type="STRING" id="573058.SAMN00017477_1656"/>
<evidence type="ECO:0000256" key="1">
    <source>
        <dbReference type="ARBA" id="ARBA00008213"/>
    </source>
</evidence>
<dbReference type="InterPro" id="IPR036953">
    <property type="entry name" value="GreA/GreB_C_sf"/>
</dbReference>
<protein>
    <recommendedName>
        <fullName evidence="2 8">Transcription elongation factor GreA</fullName>
    </recommendedName>
    <alternativeName>
        <fullName evidence="7 8">Transcript cleavage factor GreA</fullName>
    </alternativeName>
</protein>
<dbReference type="InterPro" id="IPR023459">
    <property type="entry name" value="Tscrpt_elong_fac_GreA/B_fam"/>
</dbReference>
<dbReference type="AlphaFoldDB" id="A0A1W1VBC4"/>
<dbReference type="GO" id="GO:0070063">
    <property type="term" value="F:RNA polymerase binding"/>
    <property type="evidence" value="ECO:0007669"/>
    <property type="project" value="InterPro"/>
</dbReference>
<keyword evidence="3 8" id="KW-0805">Transcription regulation</keyword>
<feature type="domain" description="Transcription elongation factor GreA/GreB N-terminal" evidence="11">
    <location>
        <begin position="7"/>
        <end position="76"/>
    </location>
</feature>
<dbReference type="PROSITE" id="PS00829">
    <property type="entry name" value="GREAB_1"/>
    <property type="match status" value="1"/>
</dbReference>
<dbReference type="InterPro" id="IPR006359">
    <property type="entry name" value="Tscrpt_elong_fac_GreA"/>
</dbReference>
<evidence type="ECO:0000259" key="10">
    <source>
        <dbReference type="Pfam" id="PF01272"/>
    </source>
</evidence>
<dbReference type="Pfam" id="PF03449">
    <property type="entry name" value="GreA_GreB_N"/>
    <property type="match status" value="1"/>
</dbReference>
<dbReference type="GO" id="GO:0032784">
    <property type="term" value="P:regulation of DNA-templated transcription elongation"/>
    <property type="evidence" value="ECO:0007669"/>
    <property type="project" value="UniProtKB-UniRule"/>
</dbReference>
<keyword evidence="13" id="KW-1185">Reference proteome</keyword>
<dbReference type="RefSeq" id="WP_084231213.1">
    <property type="nucleotide sequence ID" value="NZ_FWWR01000011.1"/>
</dbReference>
<feature type="coiled-coil region" evidence="8">
    <location>
        <begin position="13"/>
        <end position="70"/>
    </location>
</feature>
<dbReference type="PIRSF" id="PIRSF006092">
    <property type="entry name" value="GreA_GreB"/>
    <property type="match status" value="1"/>
</dbReference>
<dbReference type="NCBIfam" id="TIGR01462">
    <property type="entry name" value="greA"/>
    <property type="match status" value="1"/>
</dbReference>
<dbReference type="Gene3D" id="3.10.50.30">
    <property type="entry name" value="Transcription elongation factor, GreA/GreB, C-terminal domain"/>
    <property type="match status" value="1"/>
</dbReference>
<accession>A0A1W1VBC4</accession>
<evidence type="ECO:0000256" key="7">
    <source>
        <dbReference type="ARBA" id="ARBA00030776"/>
    </source>
</evidence>
<dbReference type="GO" id="GO:0003677">
    <property type="term" value="F:DNA binding"/>
    <property type="evidence" value="ECO:0007669"/>
    <property type="project" value="UniProtKB-UniRule"/>
</dbReference>
<organism evidence="12 13">
    <name type="scientific">Peptoniphilus asaccharolyticus DSM 20463</name>
    <dbReference type="NCBI Taxonomy" id="573058"/>
    <lineage>
        <taxon>Bacteria</taxon>
        <taxon>Bacillati</taxon>
        <taxon>Bacillota</taxon>
        <taxon>Tissierellia</taxon>
        <taxon>Tissierellales</taxon>
        <taxon>Peptoniphilaceae</taxon>
        <taxon>Peptoniphilus</taxon>
    </lineage>
</organism>
<evidence type="ECO:0000256" key="6">
    <source>
        <dbReference type="ARBA" id="ARBA00024916"/>
    </source>
</evidence>
<dbReference type="InterPro" id="IPR001437">
    <property type="entry name" value="Tscrpt_elong_fac_GreA/B_C"/>
</dbReference>
<dbReference type="EMBL" id="FWWR01000011">
    <property type="protein sequence ID" value="SMB90662.1"/>
    <property type="molecule type" value="Genomic_DNA"/>
</dbReference>
<dbReference type="FunFam" id="3.10.50.30:FF:000001">
    <property type="entry name" value="Transcription elongation factor GreA"/>
    <property type="match status" value="1"/>
</dbReference>
<dbReference type="HAMAP" id="MF_00105">
    <property type="entry name" value="GreA_GreB"/>
    <property type="match status" value="1"/>
</dbReference>
<dbReference type="PANTHER" id="PTHR30437:SF4">
    <property type="entry name" value="TRANSCRIPTION ELONGATION FACTOR GREA"/>
    <property type="match status" value="1"/>
</dbReference>
<evidence type="ECO:0000256" key="9">
    <source>
        <dbReference type="RuleBase" id="RU000556"/>
    </source>
</evidence>
<dbReference type="FunFam" id="1.10.287.180:FF:000001">
    <property type="entry name" value="Transcription elongation factor GreA"/>
    <property type="match status" value="1"/>
</dbReference>
<dbReference type="Proteomes" id="UP000192368">
    <property type="component" value="Unassembled WGS sequence"/>
</dbReference>
<keyword evidence="12" id="KW-0251">Elongation factor</keyword>
<feature type="domain" description="Transcription elongation factor GreA/GreB C-terminal" evidence="10">
    <location>
        <begin position="85"/>
        <end position="157"/>
    </location>
</feature>
<dbReference type="InterPro" id="IPR018151">
    <property type="entry name" value="TF_GreA/GreB_CS"/>
</dbReference>
<evidence type="ECO:0000256" key="5">
    <source>
        <dbReference type="ARBA" id="ARBA00023163"/>
    </source>
</evidence>
<name>A0A1W1VBC4_PEPAS</name>
<dbReference type="GO" id="GO:0003746">
    <property type="term" value="F:translation elongation factor activity"/>
    <property type="evidence" value="ECO:0007669"/>
    <property type="project" value="UniProtKB-KW"/>
</dbReference>
<comment type="function">
    <text evidence="6 8 9">Necessary for efficient RNA polymerase transcription elongation past template-encoded arresting sites. The arresting sites in DNA have the property of trapping a certain fraction of elongating RNA polymerases that pass through, resulting in locked ternary complexes. Cleavage of the nascent transcript by cleavage factors such as GreA or GreB allows the resumption of elongation from the new 3'terminus. GreA releases sequences of 2 to 3 nucleotides.</text>
</comment>
<evidence type="ECO:0000256" key="3">
    <source>
        <dbReference type="ARBA" id="ARBA00023015"/>
    </source>
</evidence>
<keyword evidence="5 8" id="KW-0804">Transcription</keyword>
<dbReference type="InterPro" id="IPR022691">
    <property type="entry name" value="Tscrpt_elong_fac_GreA/B_N"/>
</dbReference>
<keyword evidence="4 8" id="KW-0238">DNA-binding</keyword>
<keyword evidence="8" id="KW-0175">Coiled coil</keyword>
<proteinExistence type="inferred from homology"/>
<evidence type="ECO:0000256" key="2">
    <source>
        <dbReference type="ARBA" id="ARBA00013729"/>
    </source>
</evidence>
<comment type="similarity">
    <text evidence="1 8 9">Belongs to the GreA/GreB family.</text>
</comment>
<evidence type="ECO:0000259" key="11">
    <source>
        <dbReference type="Pfam" id="PF03449"/>
    </source>
</evidence>
<dbReference type="SUPFAM" id="SSF54534">
    <property type="entry name" value="FKBP-like"/>
    <property type="match status" value="1"/>
</dbReference>